<accession>A0ABV9X1G5</accession>
<evidence type="ECO:0000313" key="2">
    <source>
        <dbReference type="EMBL" id="MFC5018269.1"/>
    </source>
</evidence>
<feature type="region of interest" description="Disordered" evidence="1">
    <location>
        <begin position="33"/>
        <end position="74"/>
    </location>
</feature>
<proteinExistence type="predicted"/>
<evidence type="ECO:0000313" key="3">
    <source>
        <dbReference type="Proteomes" id="UP001595855"/>
    </source>
</evidence>
<dbReference type="RefSeq" id="WP_271415572.1">
    <property type="nucleotide sequence ID" value="NZ_BAAATN010000002.1"/>
</dbReference>
<dbReference type="Proteomes" id="UP001595855">
    <property type="component" value="Unassembled WGS sequence"/>
</dbReference>
<protein>
    <recommendedName>
        <fullName evidence="4">Lipoprotein</fullName>
    </recommendedName>
</protein>
<evidence type="ECO:0000256" key="1">
    <source>
        <dbReference type="SAM" id="MobiDB-lite"/>
    </source>
</evidence>
<sequence length="174" mass="17864">MLSHRTVAVLGVVIASLALTGCGDDLFSNMNGTREANSAPASAAEPHEPAGDTSPHYEDNGAARRPGVMTREDKQVATVKAEAVKAALKAQRQRGQTSPDQLLSVLESIAAPGRVEVADRTTGTSGTAPADGSVFGLYIGESACVSGAVSNSRIWVDVNGHYPETGCIAPPAAH</sequence>
<dbReference type="PROSITE" id="PS51257">
    <property type="entry name" value="PROKAR_LIPOPROTEIN"/>
    <property type="match status" value="1"/>
</dbReference>
<organism evidence="2 3">
    <name type="scientific">Streptomyces lienomycini</name>
    <dbReference type="NCBI Taxonomy" id="284035"/>
    <lineage>
        <taxon>Bacteria</taxon>
        <taxon>Bacillati</taxon>
        <taxon>Actinomycetota</taxon>
        <taxon>Actinomycetes</taxon>
        <taxon>Kitasatosporales</taxon>
        <taxon>Streptomycetaceae</taxon>
        <taxon>Streptomyces</taxon>
    </lineage>
</organism>
<feature type="compositionally biased region" description="Low complexity" evidence="1">
    <location>
        <begin position="35"/>
        <end position="44"/>
    </location>
</feature>
<keyword evidence="3" id="KW-1185">Reference proteome</keyword>
<gene>
    <name evidence="2" type="ORF">ACFPRC_25840</name>
</gene>
<evidence type="ECO:0008006" key="4">
    <source>
        <dbReference type="Google" id="ProtNLM"/>
    </source>
</evidence>
<feature type="compositionally biased region" description="Basic and acidic residues" evidence="1">
    <location>
        <begin position="45"/>
        <end position="62"/>
    </location>
</feature>
<reference evidence="3" key="1">
    <citation type="journal article" date="2019" name="Int. J. Syst. Evol. Microbiol.">
        <title>The Global Catalogue of Microorganisms (GCM) 10K type strain sequencing project: providing services to taxonomists for standard genome sequencing and annotation.</title>
        <authorList>
            <consortium name="The Broad Institute Genomics Platform"/>
            <consortium name="The Broad Institute Genome Sequencing Center for Infectious Disease"/>
            <person name="Wu L."/>
            <person name="Ma J."/>
        </authorList>
    </citation>
    <scope>NUCLEOTIDE SEQUENCE [LARGE SCALE GENOMIC DNA]</scope>
    <source>
        <strain evidence="3">CGMCC 4.1542</strain>
    </source>
</reference>
<name>A0ABV9X1G5_9ACTN</name>
<dbReference type="EMBL" id="JBHSJO010000001">
    <property type="protein sequence ID" value="MFC5018269.1"/>
    <property type="molecule type" value="Genomic_DNA"/>
</dbReference>
<comment type="caution">
    <text evidence="2">The sequence shown here is derived from an EMBL/GenBank/DDBJ whole genome shotgun (WGS) entry which is preliminary data.</text>
</comment>